<dbReference type="PROSITE" id="PS51910">
    <property type="entry name" value="GH18_2"/>
    <property type="match status" value="1"/>
</dbReference>
<protein>
    <submittedName>
        <fullName evidence="4">Endochitinase</fullName>
    </submittedName>
</protein>
<dbReference type="InterPro" id="IPR050314">
    <property type="entry name" value="Glycosyl_Hydrlase_18"/>
</dbReference>
<keyword evidence="2" id="KW-1015">Disulfide bond</keyword>
<dbReference type="GO" id="GO:0005576">
    <property type="term" value="C:extracellular region"/>
    <property type="evidence" value="ECO:0007669"/>
    <property type="project" value="TreeGrafter"/>
</dbReference>
<dbReference type="InterPro" id="IPR029070">
    <property type="entry name" value="Chitinase_insertion_sf"/>
</dbReference>
<dbReference type="GO" id="GO:0008061">
    <property type="term" value="F:chitin binding"/>
    <property type="evidence" value="ECO:0007669"/>
    <property type="project" value="InterPro"/>
</dbReference>
<dbReference type="InterPro" id="IPR001223">
    <property type="entry name" value="Glyco_hydro18_cat"/>
</dbReference>
<sequence length="443" mass="48859">MGFTQKVIESSPPAISDQLSFLPCGSIMKVLCGSILLVISLLSGGQAITQPDESALTVCFFSNWAIWRPGAGRYTLDEIPGGYCSHIVYAFVGFSETSSNKITEMRPEDDNDPNGLRKFSELRTRFPSAKLLVSVGGWDQESSKLSKMISQKDSREEFITSVISLLEAFKIDGFNIYWMWPGHVSRGGVPADKANFALLLKEMSKAFDQDGKGRLLTVMTTVEKFRVDEGYDVADVCGSVDYVYLPAFDMRGFWNNFADVHTPMGRRSFDSDNFANFNVVSGVSLWTKLGCPAGKLVLGVAALGRTYTIRDSNNNGLGAAASGTGAHGEFTKSDGYVAYYEVCTRIKDGWTVRRDPVGNVPYTTSGDQWIGYDDVESLREKVDLIRKEGLAGAMIYALDMDDFRGTCGKRYPLTEFISTEMRKLPSATSYDVIVAGIDRANWK</sequence>
<evidence type="ECO:0000313" key="4">
    <source>
        <dbReference type="EMBL" id="CAG6529669.1"/>
    </source>
</evidence>
<dbReference type="Pfam" id="PF00704">
    <property type="entry name" value="Glyco_hydro_18"/>
    <property type="match status" value="1"/>
</dbReference>
<reference evidence="4" key="1">
    <citation type="submission" date="2021-05" db="EMBL/GenBank/DDBJ databases">
        <authorList>
            <person name="Alioto T."/>
            <person name="Alioto T."/>
            <person name="Gomez Garrido J."/>
        </authorList>
    </citation>
    <scope>NUCLEOTIDE SEQUENCE</scope>
</reference>
<dbReference type="SUPFAM" id="SSF54556">
    <property type="entry name" value="Chitinase insertion domain"/>
    <property type="match status" value="1"/>
</dbReference>
<proteinExistence type="predicted"/>
<name>A0A8D8H7J7_CULPI</name>
<evidence type="ECO:0000259" key="3">
    <source>
        <dbReference type="PROSITE" id="PS51910"/>
    </source>
</evidence>
<dbReference type="InterPro" id="IPR017853">
    <property type="entry name" value="GH"/>
</dbReference>
<dbReference type="PANTHER" id="PTHR11177:SF144">
    <property type="entry name" value="CHITINASE 5"/>
    <property type="match status" value="1"/>
</dbReference>
<dbReference type="FunFam" id="3.10.50.10:FF:000001">
    <property type="entry name" value="Chitinase 3-like 1"/>
    <property type="match status" value="1"/>
</dbReference>
<dbReference type="Gene3D" id="3.20.20.80">
    <property type="entry name" value="Glycosidases"/>
    <property type="match status" value="1"/>
</dbReference>
<dbReference type="PANTHER" id="PTHR11177">
    <property type="entry name" value="CHITINASE"/>
    <property type="match status" value="1"/>
</dbReference>
<dbReference type="EMBL" id="HBUE01306720">
    <property type="protein sequence ID" value="CAG6581459.1"/>
    <property type="molecule type" value="Transcribed_RNA"/>
</dbReference>
<dbReference type="GO" id="GO:0004568">
    <property type="term" value="F:chitinase activity"/>
    <property type="evidence" value="ECO:0007669"/>
    <property type="project" value="TreeGrafter"/>
</dbReference>
<dbReference type="EMBL" id="HBUE01200559">
    <property type="protein sequence ID" value="CAG6529669.1"/>
    <property type="molecule type" value="Transcribed_RNA"/>
</dbReference>
<dbReference type="Gene3D" id="3.10.50.10">
    <property type="match status" value="1"/>
</dbReference>
<evidence type="ECO:0000256" key="1">
    <source>
        <dbReference type="ARBA" id="ARBA00022729"/>
    </source>
</evidence>
<dbReference type="AlphaFoldDB" id="A0A8D8H7J7"/>
<dbReference type="SMART" id="SM00636">
    <property type="entry name" value="Glyco_18"/>
    <property type="match status" value="1"/>
</dbReference>
<dbReference type="GO" id="GO:0005975">
    <property type="term" value="P:carbohydrate metabolic process"/>
    <property type="evidence" value="ECO:0007669"/>
    <property type="project" value="InterPro"/>
</dbReference>
<dbReference type="InterPro" id="IPR011583">
    <property type="entry name" value="Chitinase_II/V-like_cat"/>
</dbReference>
<dbReference type="SUPFAM" id="SSF51445">
    <property type="entry name" value="(Trans)glycosidases"/>
    <property type="match status" value="1"/>
</dbReference>
<organism evidence="4">
    <name type="scientific">Culex pipiens</name>
    <name type="common">House mosquito</name>
    <dbReference type="NCBI Taxonomy" id="7175"/>
    <lineage>
        <taxon>Eukaryota</taxon>
        <taxon>Metazoa</taxon>
        <taxon>Ecdysozoa</taxon>
        <taxon>Arthropoda</taxon>
        <taxon>Hexapoda</taxon>
        <taxon>Insecta</taxon>
        <taxon>Pterygota</taxon>
        <taxon>Neoptera</taxon>
        <taxon>Endopterygota</taxon>
        <taxon>Diptera</taxon>
        <taxon>Nematocera</taxon>
        <taxon>Culicoidea</taxon>
        <taxon>Culicidae</taxon>
        <taxon>Culicinae</taxon>
        <taxon>Culicini</taxon>
        <taxon>Culex</taxon>
        <taxon>Culex</taxon>
    </lineage>
</organism>
<dbReference type="GO" id="GO:0006032">
    <property type="term" value="P:chitin catabolic process"/>
    <property type="evidence" value="ECO:0007669"/>
    <property type="project" value="TreeGrafter"/>
</dbReference>
<feature type="domain" description="GH18" evidence="3">
    <location>
        <begin position="55"/>
        <end position="424"/>
    </location>
</feature>
<accession>A0A8D8H7J7</accession>
<keyword evidence="1" id="KW-0732">Signal</keyword>
<evidence type="ECO:0000256" key="2">
    <source>
        <dbReference type="ARBA" id="ARBA00023157"/>
    </source>
</evidence>